<sequence>MEAKGKFKELYIEGIGKDEWLRILNDFIIQNEYLDSLSIDEWKEIIEKYFLSSKATAEILEVSVPRVYALEESGQLHSVVKGKFLKSEVDYVAKTLPQRRRKYRRVHNILTTETIYDVFIDMYRKSKKPIAPKELIRKVETSLAGCDQVIVKYRVTNALRILIKKGIITRIKKGYYEPIHQKNEP</sequence>
<dbReference type="Proteomes" id="UP001527181">
    <property type="component" value="Unassembled WGS sequence"/>
</dbReference>
<keyword evidence="2" id="KW-1185">Reference proteome</keyword>
<dbReference type="EMBL" id="JAMDNP010000015">
    <property type="protein sequence ID" value="MCY9760604.1"/>
    <property type="molecule type" value="Genomic_DNA"/>
</dbReference>
<proteinExistence type="predicted"/>
<gene>
    <name evidence="1" type="ORF">M5X12_08445</name>
</gene>
<evidence type="ECO:0000313" key="2">
    <source>
        <dbReference type="Proteomes" id="UP001527181"/>
    </source>
</evidence>
<protein>
    <submittedName>
        <fullName evidence="1">Uncharacterized protein</fullName>
    </submittedName>
</protein>
<dbReference type="RefSeq" id="WP_268598695.1">
    <property type="nucleotide sequence ID" value="NZ_JAMDNP010000015.1"/>
</dbReference>
<accession>A0ABT4GV79</accession>
<name>A0ABT4GV79_PAEAL</name>
<reference evidence="1 2" key="1">
    <citation type="submission" date="2022-05" db="EMBL/GenBank/DDBJ databases">
        <title>Genome Sequencing of Bee-Associated Microbes.</title>
        <authorList>
            <person name="Dunlap C."/>
        </authorList>
    </citation>
    <scope>NUCLEOTIDE SEQUENCE [LARGE SCALE GENOMIC DNA]</scope>
    <source>
        <strain evidence="1 2">NRRL B-04010</strain>
    </source>
</reference>
<organism evidence="1 2">
    <name type="scientific">Paenibacillus alvei</name>
    <name type="common">Bacillus alvei</name>
    <dbReference type="NCBI Taxonomy" id="44250"/>
    <lineage>
        <taxon>Bacteria</taxon>
        <taxon>Bacillati</taxon>
        <taxon>Bacillota</taxon>
        <taxon>Bacilli</taxon>
        <taxon>Bacillales</taxon>
        <taxon>Paenibacillaceae</taxon>
        <taxon>Paenibacillus</taxon>
    </lineage>
</organism>
<evidence type="ECO:0000313" key="1">
    <source>
        <dbReference type="EMBL" id="MCY9760604.1"/>
    </source>
</evidence>
<comment type="caution">
    <text evidence="1">The sequence shown here is derived from an EMBL/GenBank/DDBJ whole genome shotgun (WGS) entry which is preliminary data.</text>
</comment>